<evidence type="ECO:0000256" key="1">
    <source>
        <dbReference type="SAM" id="Phobius"/>
    </source>
</evidence>
<evidence type="ECO:0008006" key="5">
    <source>
        <dbReference type="Google" id="ProtNLM"/>
    </source>
</evidence>
<feature type="signal peptide" evidence="2">
    <location>
        <begin position="1"/>
        <end position="20"/>
    </location>
</feature>
<evidence type="ECO:0000313" key="3">
    <source>
        <dbReference type="EMBL" id="PWH86251.1"/>
    </source>
</evidence>
<dbReference type="EMBL" id="QFRJ01000002">
    <property type="protein sequence ID" value="PWH86251.1"/>
    <property type="molecule type" value="Genomic_DNA"/>
</dbReference>
<dbReference type="OrthoDB" id="1467852at2"/>
<keyword evidence="1" id="KW-0812">Transmembrane</keyword>
<sequence>MMTKIYLLLATIWMTLATFAQTPQHVTQTDSEQVNFWESDTAMIIGGVLILALIIARTWSKRIHKRRDEVISEDEEK</sequence>
<dbReference type="Proteomes" id="UP000245370">
    <property type="component" value="Unassembled WGS sequence"/>
</dbReference>
<keyword evidence="1" id="KW-0472">Membrane</keyword>
<comment type="caution">
    <text evidence="3">The sequence shown here is derived from an EMBL/GenBank/DDBJ whole genome shotgun (WGS) entry which is preliminary data.</text>
</comment>
<gene>
    <name evidence="3" type="ORF">DIT68_03145</name>
</gene>
<feature type="transmembrane region" description="Helical" evidence="1">
    <location>
        <begin position="36"/>
        <end position="56"/>
    </location>
</feature>
<reference evidence="3 4" key="1">
    <citation type="submission" date="2018-05" db="EMBL/GenBank/DDBJ databases">
        <title>Brumimicrobium oceani sp. nov., isolated from coastal sediment.</title>
        <authorList>
            <person name="Kou Y."/>
        </authorList>
    </citation>
    <scope>NUCLEOTIDE SEQUENCE [LARGE SCALE GENOMIC DNA]</scope>
    <source>
        <strain evidence="3 4">C305</strain>
    </source>
</reference>
<accession>A0A2U2XEX0</accession>
<evidence type="ECO:0000256" key="2">
    <source>
        <dbReference type="SAM" id="SignalP"/>
    </source>
</evidence>
<organism evidence="3 4">
    <name type="scientific">Brumimicrobium oceani</name>
    <dbReference type="NCBI Taxonomy" id="2100725"/>
    <lineage>
        <taxon>Bacteria</taxon>
        <taxon>Pseudomonadati</taxon>
        <taxon>Bacteroidota</taxon>
        <taxon>Flavobacteriia</taxon>
        <taxon>Flavobacteriales</taxon>
        <taxon>Crocinitomicaceae</taxon>
        <taxon>Brumimicrobium</taxon>
    </lineage>
</organism>
<proteinExistence type="predicted"/>
<name>A0A2U2XEX0_9FLAO</name>
<keyword evidence="1" id="KW-1133">Transmembrane helix</keyword>
<protein>
    <recommendedName>
        <fullName evidence="5">CcmD family protein</fullName>
    </recommendedName>
</protein>
<dbReference type="AlphaFoldDB" id="A0A2U2XEX0"/>
<evidence type="ECO:0000313" key="4">
    <source>
        <dbReference type="Proteomes" id="UP000245370"/>
    </source>
</evidence>
<feature type="chain" id="PRO_5015737304" description="CcmD family protein" evidence="2">
    <location>
        <begin position="21"/>
        <end position="77"/>
    </location>
</feature>
<keyword evidence="4" id="KW-1185">Reference proteome</keyword>
<reference evidence="3 4" key="2">
    <citation type="submission" date="2018-05" db="EMBL/GenBank/DDBJ databases">
        <authorList>
            <person name="Lanie J.A."/>
            <person name="Ng W.-L."/>
            <person name="Kazmierczak K.M."/>
            <person name="Andrzejewski T.M."/>
            <person name="Davidsen T.M."/>
            <person name="Wayne K.J."/>
            <person name="Tettelin H."/>
            <person name="Glass J.I."/>
            <person name="Rusch D."/>
            <person name="Podicherti R."/>
            <person name="Tsui H.-C.T."/>
            <person name="Winkler M.E."/>
        </authorList>
    </citation>
    <scope>NUCLEOTIDE SEQUENCE [LARGE SCALE GENOMIC DNA]</scope>
    <source>
        <strain evidence="3 4">C305</strain>
    </source>
</reference>
<keyword evidence="2" id="KW-0732">Signal</keyword>
<dbReference type="RefSeq" id="WP_109358363.1">
    <property type="nucleotide sequence ID" value="NZ_QFRJ01000002.1"/>
</dbReference>